<accession>A0A7C8NWN5</accession>
<gene>
    <name evidence="1" type="ORF">EYR41_007809</name>
</gene>
<name>A0A7C8NWN5_ORBOL</name>
<protein>
    <submittedName>
        <fullName evidence="1">Uncharacterized protein</fullName>
    </submittedName>
</protein>
<evidence type="ECO:0000313" key="1">
    <source>
        <dbReference type="EMBL" id="TGJ66157.1"/>
    </source>
</evidence>
<dbReference type="EMBL" id="SOZJ01000005">
    <property type="protein sequence ID" value="TGJ66157.1"/>
    <property type="molecule type" value="Genomic_DNA"/>
</dbReference>
<reference evidence="1 2" key="1">
    <citation type="submission" date="2019-03" db="EMBL/GenBank/DDBJ databases">
        <title>Nematode-trapping fungi genome.</title>
        <authorList>
            <person name="Vidal-Diez De Ulzurrun G."/>
        </authorList>
    </citation>
    <scope>NUCLEOTIDE SEQUENCE [LARGE SCALE GENOMIC DNA]</scope>
    <source>
        <strain evidence="1 2">TWF154</strain>
    </source>
</reference>
<proteinExistence type="predicted"/>
<dbReference type="AlphaFoldDB" id="A0A7C8NWN5"/>
<sequence length="129" mass="15024">MDKPIIPSMSSSSLSTPYHHPLLRRSWPPDLSKMSPSDRYRLERKYKRRVRIRGQHPANWMRFTGTLQLLTITVLPAYMVLIMDWPMEHPFGPVREWMWKKLDGFRGGAFGGNLERGKATEEKSVPGSR</sequence>
<dbReference type="Proteomes" id="UP000297595">
    <property type="component" value="Unassembled WGS sequence"/>
</dbReference>
<evidence type="ECO:0000313" key="2">
    <source>
        <dbReference type="Proteomes" id="UP000297595"/>
    </source>
</evidence>
<comment type="caution">
    <text evidence="1">The sequence shown here is derived from an EMBL/GenBank/DDBJ whole genome shotgun (WGS) entry which is preliminary data.</text>
</comment>
<organism evidence="1 2">
    <name type="scientific">Orbilia oligospora</name>
    <name type="common">Nematode-trapping fungus</name>
    <name type="synonym">Arthrobotrys oligospora</name>
    <dbReference type="NCBI Taxonomy" id="2813651"/>
    <lineage>
        <taxon>Eukaryota</taxon>
        <taxon>Fungi</taxon>
        <taxon>Dikarya</taxon>
        <taxon>Ascomycota</taxon>
        <taxon>Pezizomycotina</taxon>
        <taxon>Orbiliomycetes</taxon>
        <taxon>Orbiliales</taxon>
        <taxon>Orbiliaceae</taxon>
        <taxon>Orbilia</taxon>
    </lineage>
</organism>